<dbReference type="EMBL" id="GGFM01010568">
    <property type="protein sequence ID" value="MBW31319.1"/>
    <property type="molecule type" value="Transcribed_RNA"/>
</dbReference>
<organism evidence="2">
    <name type="scientific">Anopheles braziliensis</name>
    <dbReference type="NCBI Taxonomy" id="58242"/>
    <lineage>
        <taxon>Eukaryota</taxon>
        <taxon>Metazoa</taxon>
        <taxon>Ecdysozoa</taxon>
        <taxon>Arthropoda</taxon>
        <taxon>Hexapoda</taxon>
        <taxon>Insecta</taxon>
        <taxon>Pterygota</taxon>
        <taxon>Neoptera</taxon>
        <taxon>Endopterygota</taxon>
        <taxon>Diptera</taxon>
        <taxon>Nematocera</taxon>
        <taxon>Culicoidea</taxon>
        <taxon>Culicidae</taxon>
        <taxon>Anophelinae</taxon>
        <taxon>Anopheles</taxon>
    </lineage>
</organism>
<feature type="signal peptide" evidence="1">
    <location>
        <begin position="1"/>
        <end position="17"/>
    </location>
</feature>
<reference evidence="2" key="1">
    <citation type="submission" date="2018-01" db="EMBL/GenBank/DDBJ databases">
        <title>An insight into the sialome of Amazonian anophelines.</title>
        <authorList>
            <person name="Ribeiro J.M."/>
            <person name="Scarpassa V."/>
            <person name="Calvo E."/>
        </authorList>
    </citation>
    <scope>NUCLEOTIDE SEQUENCE</scope>
    <source>
        <tissue evidence="2">Salivary glands</tissue>
    </source>
</reference>
<evidence type="ECO:0000313" key="2">
    <source>
        <dbReference type="EMBL" id="MBW31319.1"/>
    </source>
</evidence>
<sequence>MFVGFTVVVSPFLLVRAQLPQVVLSQSHPLILCRFEGHQVVVLLRNTPARFPGLLCHLFIAVDRIVSN</sequence>
<name>A0A2M3ZS09_9DIPT</name>
<proteinExistence type="predicted"/>
<dbReference type="AlphaFoldDB" id="A0A2M3ZS09"/>
<accession>A0A2M3ZS09</accession>
<evidence type="ECO:0000256" key="1">
    <source>
        <dbReference type="SAM" id="SignalP"/>
    </source>
</evidence>
<feature type="chain" id="PRO_5014934599" evidence="1">
    <location>
        <begin position="18"/>
        <end position="68"/>
    </location>
</feature>
<protein>
    <submittedName>
        <fullName evidence="2">Putative secreted peptide</fullName>
    </submittedName>
</protein>
<keyword evidence="1" id="KW-0732">Signal</keyword>